<dbReference type="Gene3D" id="3.30.530.20">
    <property type="match status" value="1"/>
</dbReference>
<dbReference type="SUPFAM" id="SSF55961">
    <property type="entry name" value="Bet v1-like"/>
    <property type="match status" value="1"/>
</dbReference>
<evidence type="ECO:0008006" key="3">
    <source>
        <dbReference type="Google" id="ProtNLM"/>
    </source>
</evidence>
<dbReference type="AlphaFoldDB" id="A0A3N4VRV7"/>
<comment type="caution">
    <text evidence="1">The sequence shown here is derived from an EMBL/GenBank/DDBJ whole genome shotgun (WGS) entry which is preliminary data.</text>
</comment>
<dbReference type="OrthoDB" id="5999049at2"/>
<reference evidence="1 2" key="1">
    <citation type="submission" date="2018-11" db="EMBL/GenBank/DDBJ databases">
        <title>Genomic Encyclopedia of Type Strains, Phase IV (KMG-IV): sequencing the most valuable type-strain genomes for metagenomic binning, comparative biology and taxonomic classification.</title>
        <authorList>
            <person name="Goeker M."/>
        </authorList>
    </citation>
    <scope>NUCLEOTIDE SEQUENCE [LARGE SCALE GENOMIC DNA]</scope>
    <source>
        <strain evidence="1 2">DSM 25623</strain>
    </source>
</reference>
<dbReference type="InterPro" id="IPR023393">
    <property type="entry name" value="START-like_dom_sf"/>
</dbReference>
<proteinExistence type="predicted"/>
<evidence type="ECO:0000313" key="2">
    <source>
        <dbReference type="Proteomes" id="UP000269708"/>
    </source>
</evidence>
<dbReference type="RefSeq" id="WP_123769447.1">
    <property type="nucleotide sequence ID" value="NZ_RKQN01000001.1"/>
</dbReference>
<dbReference type="Proteomes" id="UP000269708">
    <property type="component" value="Unassembled WGS sequence"/>
</dbReference>
<organism evidence="1 2">
    <name type="scientific">Vulcaniibacterium tengchongense</name>
    <dbReference type="NCBI Taxonomy" id="1273429"/>
    <lineage>
        <taxon>Bacteria</taxon>
        <taxon>Pseudomonadati</taxon>
        <taxon>Pseudomonadota</taxon>
        <taxon>Gammaproteobacteria</taxon>
        <taxon>Lysobacterales</taxon>
        <taxon>Lysobacteraceae</taxon>
        <taxon>Vulcaniibacterium</taxon>
    </lineage>
</organism>
<gene>
    <name evidence="1" type="ORF">EDC50_1144</name>
</gene>
<protein>
    <recommendedName>
        <fullName evidence="3">Polyketide cyclase/dehydrase/lipid transport protein</fullName>
    </recommendedName>
</protein>
<dbReference type="EMBL" id="RKQN01000001">
    <property type="protein sequence ID" value="RPE81941.1"/>
    <property type="molecule type" value="Genomic_DNA"/>
</dbReference>
<accession>A0A3N4VRV7</accession>
<name>A0A3N4VRV7_9GAMM</name>
<evidence type="ECO:0000313" key="1">
    <source>
        <dbReference type="EMBL" id="RPE81941.1"/>
    </source>
</evidence>
<keyword evidence="2" id="KW-1185">Reference proteome</keyword>
<sequence length="168" mass="18755">MQTPTSPDSRVQRTLSIGAPAETLLRAWCDPQVQQRLLADWAMLVSGDEQRMVWSIRLPGARQMRLESRQAEAVPGQRVRYVSEGEHDVRLDTELSVRPAPADFGTEARLRVGYALPGGAVAETLVKWLGSAPERVLGTVLRRFKALLETGEVPTLERNPSAREDDRR</sequence>